<dbReference type="Proteomes" id="UP001159363">
    <property type="component" value="Chromosome 3"/>
</dbReference>
<organism evidence="2 3">
    <name type="scientific">Dryococelus australis</name>
    <dbReference type="NCBI Taxonomy" id="614101"/>
    <lineage>
        <taxon>Eukaryota</taxon>
        <taxon>Metazoa</taxon>
        <taxon>Ecdysozoa</taxon>
        <taxon>Arthropoda</taxon>
        <taxon>Hexapoda</taxon>
        <taxon>Insecta</taxon>
        <taxon>Pterygota</taxon>
        <taxon>Neoptera</taxon>
        <taxon>Polyneoptera</taxon>
        <taxon>Phasmatodea</taxon>
        <taxon>Verophasmatodea</taxon>
        <taxon>Anareolatae</taxon>
        <taxon>Phasmatidae</taxon>
        <taxon>Eurycanthinae</taxon>
        <taxon>Dryococelus</taxon>
    </lineage>
</organism>
<dbReference type="InterPro" id="IPR003165">
    <property type="entry name" value="Piwi"/>
</dbReference>
<dbReference type="Pfam" id="PF02171">
    <property type="entry name" value="Piwi"/>
    <property type="match status" value="1"/>
</dbReference>
<comment type="caution">
    <text evidence="2">The sequence shown here is derived from an EMBL/GenBank/DDBJ whole genome shotgun (WGS) entry which is preliminary data.</text>
</comment>
<reference evidence="2 3" key="1">
    <citation type="submission" date="2023-02" db="EMBL/GenBank/DDBJ databases">
        <title>LHISI_Scaffold_Assembly.</title>
        <authorList>
            <person name="Stuart O.P."/>
            <person name="Cleave R."/>
            <person name="Magrath M.J.L."/>
            <person name="Mikheyev A.S."/>
        </authorList>
    </citation>
    <scope>NUCLEOTIDE SEQUENCE [LARGE SCALE GENOMIC DNA]</scope>
    <source>
        <strain evidence="2">Daus_M_001</strain>
        <tissue evidence="2">Leg muscle</tissue>
    </source>
</reference>
<dbReference type="SUPFAM" id="SSF53098">
    <property type="entry name" value="Ribonuclease H-like"/>
    <property type="match status" value="1"/>
</dbReference>
<sequence>MEVAGHVMKILPRLKFVKGVSVSCVSFNIVKSSLIDNLVEVKLTFIYSVVSELELFLTIFQSEVPMSPFLYDFFLVSQSVRQGTVSPTSYNVIFDTLGLPPDRLQRLTYKFCHLYFNWSWALVKSVAYIMRSIDVG</sequence>
<proteinExistence type="predicted"/>
<keyword evidence="3" id="KW-1185">Reference proteome</keyword>
<dbReference type="InterPro" id="IPR012337">
    <property type="entry name" value="RNaseH-like_sf"/>
</dbReference>
<accession>A0ABQ9HYG1</accession>
<dbReference type="Gene3D" id="3.30.420.10">
    <property type="entry name" value="Ribonuclease H-like superfamily/Ribonuclease H"/>
    <property type="match status" value="1"/>
</dbReference>
<dbReference type="EMBL" id="JARBHB010000003">
    <property type="protein sequence ID" value="KAJ8889415.1"/>
    <property type="molecule type" value="Genomic_DNA"/>
</dbReference>
<protein>
    <recommendedName>
        <fullName evidence="1">Piwi domain-containing protein</fullName>
    </recommendedName>
</protein>
<dbReference type="PROSITE" id="PS50822">
    <property type="entry name" value="PIWI"/>
    <property type="match status" value="1"/>
</dbReference>
<evidence type="ECO:0000259" key="1">
    <source>
        <dbReference type="PROSITE" id="PS50822"/>
    </source>
</evidence>
<evidence type="ECO:0000313" key="2">
    <source>
        <dbReference type="EMBL" id="KAJ8889415.1"/>
    </source>
</evidence>
<dbReference type="InterPro" id="IPR036397">
    <property type="entry name" value="RNaseH_sf"/>
</dbReference>
<feature type="domain" description="Piwi" evidence="1">
    <location>
        <begin position="71"/>
        <end position="136"/>
    </location>
</feature>
<name>A0ABQ9HYG1_9NEOP</name>
<evidence type="ECO:0000313" key="3">
    <source>
        <dbReference type="Proteomes" id="UP001159363"/>
    </source>
</evidence>
<gene>
    <name evidence="2" type="ORF">PR048_008914</name>
</gene>
<dbReference type="PANTHER" id="PTHR22891">
    <property type="entry name" value="EUKARYOTIC TRANSLATION INITIATION FACTOR 2C"/>
    <property type="match status" value="1"/>
</dbReference>